<evidence type="ECO:0000256" key="3">
    <source>
        <dbReference type="ARBA" id="ARBA00022448"/>
    </source>
</evidence>
<keyword evidence="6" id="KW-0472">Membrane</keyword>
<feature type="compositionally biased region" description="Low complexity" evidence="8">
    <location>
        <begin position="481"/>
        <end position="495"/>
    </location>
</feature>
<comment type="caution">
    <text evidence="10">The sequence shown here is derived from an EMBL/GenBank/DDBJ whole genome shotgun (WGS) entry which is preliminary data.</text>
</comment>
<gene>
    <name evidence="10" type="ORF">HNQ52_001459</name>
</gene>
<keyword evidence="5" id="KW-0812">Transmembrane</keyword>
<evidence type="ECO:0000256" key="7">
    <source>
        <dbReference type="ARBA" id="ARBA00023237"/>
    </source>
</evidence>
<reference evidence="10 11" key="1">
    <citation type="submission" date="2020-08" db="EMBL/GenBank/DDBJ databases">
        <title>Genomic Encyclopedia of Type Strains, Phase IV (KMG-IV): sequencing the most valuable type-strain genomes for metagenomic binning, comparative biology and taxonomic classification.</title>
        <authorList>
            <person name="Goeker M."/>
        </authorList>
    </citation>
    <scope>NUCLEOTIDE SEQUENCE [LARGE SCALE GENOMIC DNA]</scope>
    <source>
        <strain evidence="10 11">DSM 24163</strain>
    </source>
</reference>
<dbReference type="GO" id="GO:1990281">
    <property type="term" value="C:efflux pump complex"/>
    <property type="evidence" value="ECO:0007669"/>
    <property type="project" value="TreeGrafter"/>
</dbReference>
<dbReference type="Pfam" id="PF02321">
    <property type="entry name" value="OEP"/>
    <property type="match status" value="2"/>
</dbReference>
<dbReference type="InterPro" id="IPR010130">
    <property type="entry name" value="T1SS_OMP_TolC"/>
</dbReference>
<sequence>MTALPRLRPLCAALLLSCAAGAAPAADLMQAYDLARQSDPQLAAADANRLVTQEGVPQARSNLLPQISASAGYNRTRSDSEGSRVISIDPPIISTQAGSSENSSRSYGIDLTQSIYDHRNYTNLRASRSRSAGADATYDAANDALMVRVAEAYFNTLTAIDSLAFARAEERAVKRQLDQADQRFEVGLTAITDVHEARARYDSSRANAIAAEVFLDDAREALTEITGQAMTNLQGLSDDFAPSKPVPDDIARWVETALAENPTLLAQEYAVQAAGHDISTARAGHLPYLTGSASYGKGFNWGESRSGGFTEPSNNEGTDKTIGIQLVVPIFTGGLTQSRVRQAIYTRDANEDVLEQQRRAVTRQTRNAFRSLLAGISEIEARRQALVSAQSALEATEAGFEVGTRTIVDVLISQQTLFSAQSGYSTSRHNFLVNTLRLKQAAGTIAINDVQDVNRNLVRDAEAALDLPPSADGSAITPDGESQVEPVEPVEIEPVPQVPPGG</sequence>
<evidence type="ECO:0000256" key="5">
    <source>
        <dbReference type="ARBA" id="ARBA00022692"/>
    </source>
</evidence>
<evidence type="ECO:0000256" key="1">
    <source>
        <dbReference type="ARBA" id="ARBA00004442"/>
    </source>
</evidence>
<dbReference type="EMBL" id="JACHHP010000002">
    <property type="protein sequence ID" value="MBB5207930.1"/>
    <property type="molecule type" value="Genomic_DNA"/>
</dbReference>
<comment type="similarity">
    <text evidence="2">Belongs to the outer membrane factor (OMF) (TC 1.B.17) family.</text>
</comment>
<dbReference type="GO" id="GO:0009279">
    <property type="term" value="C:cell outer membrane"/>
    <property type="evidence" value="ECO:0007669"/>
    <property type="project" value="UniProtKB-SubCell"/>
</dbReference>
<accession>A0A7W8D6Z0</accession>
<dbReference type="GO" id="GO:0015562">
    <property type="term" value="F:efflux transmembrane transporter activity"/>
    <property type="evidence" value="ECO:0007669"/>
    <property type="project" value="InterPro"/>
</dbReference>
<proteinExistence type="inferred from homology"/>
<keyword evidence="3" id="KW-0813">Transport</keyword>
<dbReference type="NCBIfam" id="TIGR01844">
    <property type="entry name" value="type_I_sec_TolC"/>
    <property type="match status" value="1"/>
</dbReference>
<evidence type="ECO:0000256" key="6">
    <source>
        <dbReference type="ARBA" id="ARBA00023136"/>
    </source>
</evidence>
<dbReference type="Gene3D" id="1.20.1600.10">
    <property type="entry name" value="Outer membrane efflux proteins (OEP)"/>
    <property type="match status" value="1"/>
</dbReference>
<comment type="subcellular location">
    <subcellularLocation>
        <location evidence="1">Cell outer membrane</location>
    </subcellularLocation>
</comment>
<dbReference type="PANTHER" id="PTHR30026">
    <property type="entry name" value="OUTER MEMBRANE PROTEIN TOLC"/>
    <property type="match status" value="1"/>
</dbReference>
<keyword evidence="11" id="KW-1185">Reference proteome</keyword>
<keyword evidence="9" id="KW-0732">Signal</keyword>
<feature type="signal peptide" evidence="9">
    <location>
        <begin position="1"/>
        <end position="22"/>
    </location>
</feature>
<keyword evidence="4" id="KW-1134">Transmembrane beta strand</keyword>
<dbReference type="InterPro" id="IPR051906">
    <property type="entry name" value="TolC-like"/>
</dbReference>
<dbReference type="RefSeq" id="WP_183960439.1">
    <property type="nucleotide sequence ID" value="NZ_JACHHP010000002.1"/>
</dbReference>
<protein>
    <submittedName>
        <fullName evidence="10">Outer membrane protein</fullName>
    </submittedName>
</protein>
<dbReference type="Proteomes" id="UP000521199">
    <property type="component" value="Unassembled WGS sequence"/>
</dbReference>
<evidence type="ECO:0000256" key="2">
    <source>
        <dbReference type="ARBA" id="ARBA00007613"/>
    </source>
</evidence>
<dbReference type="AlphaFoldDB" id="A0A7W8D6Z0"/>
<dbReference type="InterPro" id="IPR003423">
    <property type="entry name" value="OMP_efflux"/>
</dbReference>
<feature type="region of interest" description="Disordered" evidence="8">
    <location>
        <begin position="467"/>
        <end position="502"/>
    </location>
</feature>
<evidence type="ECO:0000256" key="9">
    <source>
        <dbReference type="SAM" id="SignalP"/>
    </source>
</evidence>
<evidence type="ECO:0000313" key="11">
    <source>
        <dbReference type="Proteomes" id="UP000521199"/>
    </source>
</evidence>
<evidence type="ECO:0000313" key="10">
    <source>
        <dbReference type="EMBL" id="MBB5207930.1"/>
    </source>
</evidence>
<name>A0A7W8D6Z0_9GAMM</name>
<keyword evidence="7" id="KW-0998">Cell outer membrane</keyword>
<dbReference type="GO" id="GO:0015288">
    <property type="term" value="F:porin activity"/>
    <property type="evidence" value="ECO:0007669"/>
    <property type="project" value="TreeGrafter"/>
</dbReference>
<evidence type="ECO:0000256" key="8">
    <source>
        <dbReference type="SAM" id="MobiDB-lite"/>
    </source>
</evidence>
<evidence type="ECO:0000256" key="4">
    <source>
        <dbReference type="ARBA" id="ARBA00022452"/>
    </source>
</evidence>
<dbReference type="PANTHER" id="PTHR30026:SF20">
    <property type="entry name" value="OUTER MEMBRANE PROTEIN TOLC"/>
    <property type="match status" value="1"/>
</dbReference>
<feature type="chain" id="PRO_5030618630" evidence="9">
    <location>
        <begin position="23"/>
        <end position="502"/>
    </location>
</feature>
<organism evidence="10 11">
    <name type="scientific">Chiayiivirga flava</name>
    <dbReference type="NCBI Taxonomy" id="659595"/>
    <lineage>
        <taxon>Bacteria</taxon>
        <taxon>Pseudomonadati</taxon>
        <taxon>Pseudomonadota</taxon>
        <taxon>Gammaproteobacteria</taxon>
        <taxon>Lysobacterales</taxon>
        <taxon>Lysobacteraceae</taxon>
        <taxon>Chiayiivirga</taxon>
    </lineage>
</organism>
<dbReference type="SUPFAM" id="SSF56954">
    <property type="entry name" value="Outer membrane efflux proteins (OEP)"/>
    <property type="match status" value="1"/>
</dbReference>